<feature type="transmembrane region" description="Helical" evidence="5">
    <location>
        <begin position="12"/>
        <end position="33"/>
    </location>
</feature>
<dbReference type="InterPro" id="IPR050469">
    <property type="entry name" value="Diguanylate_Cyclase"/>
</dbReference>
<evidence type="ECO:0000256" key="3">
    <source>
        <dbReference type="ARBA" id="ARBA00012528"/>
    </source>
</evidence>
<feature type="transmembrane region" description="Helical" evidence="5">
    <location>
        <begin position="178"/>
        <end position="198"/>
    </location>
</feature>
<evidence type="ECO:0000256" key="5">
    <source>
        <dbReference type="SAM" id="Phobius"/>
    </source>
</evidence>
<dbReference type="Pfam" id="PF00990">
    <property type="entry name" value="GGDEF"/>
    <property type="match status" value="1"/>
</dbReference>
<evidence type="ECO:0000256" key="2">
    <source>
        <dbReference type="ARBA" id="ARBA00004533"/>
    </source>
</evidence>
<dbReference type="CDD" id="cd01949">
    <property type="entry name" value="GGDEF"/>
    <property type="match status" value="1"/>
</dbReference>
<evidence type="ECO:0000313" key="9">
    <source>
        <dbReference type="Proteomes" id="UP000250443"/>
    </source>
</evidence>
<dbReference type="EC" id="2.7.7.65" evidence="3"/>
<dbReference type="PANTHER" id="PTHR45138">
    <property type="entry name" value="REGULATORY COMPONENTS OF SENSORY TRANSDUCTION SYSTEM"/>
    <property type="match status" value="1"/>
</dbReference>
<dbReference type="InterPro" id="IPR000160">
    <property type="entry name" value="GGDEF_dom"/>
</dbReference>
<dbReference type="PANTHER" id="PTHR45138:SF9">
    <property type="entry name" value="DIGUANYLATE CYCLASE DGCM-RELATED"/>
    <property type="match status" value="1"/>
</dbReference>
<dbReference type="SUPFAM" id="SSF55073">
    <property type="entry name" value="Nucleotide cyclase"/>
    <property type="match status" value="1"/>
</dbReference>
<dbReference type="Gene3D" id="3.30.450.40">
    <property type="match status" value="1"/>
</dbReference>
<comment type="subcellular location">
    <subcellularLocation>
        <location evidence="2">Cell inner membrane</location>
    </subcellularLocation>
</comment>
<keyword evidence="5" id="KW-1133">Transmembrane helix</keyword>
<proteinExistence type="predicted"/>
<dbReference type="SUPFAM" id="SSF55781">
    <property type="entry name" value="GAF domain-like"/>
    <property type="match status" value="1"/>
</dbReference>
<organism evidence="8 9">
    <name type="scientific">Pseudomonas luteola</name>
    <dbReference type="NCBI Taxonomy" id="47886"/>
    <lineage>
        <taxon>Bacteria</taxon>
        <taxon>Pseudomonadati</taxon>
        <taxon>Pseudomonadota</taxon>
        <taxon>Gammaproteobacteria</taxon>
        <taxon>Pseudomonadales</taxon>
        <taxon>Pseudomonadaceae</taxon>
        <taxon>Pseudomonas</taxon>
    </lineage>
</organism>
<dbReference type="Gene3D" id="3.30.70.270">
    <property type="match status" value="1"/>
</dbReference>
<dbReference type="AlphaFoldDB" id="A0A2X2CJU2"/>
<dbReference type="Pfam" id="PF05227">
    <property type="entry name" value="CHASE3"/>
    <property type="match status" value="1"/>
</dbReference>
<accession>A0A2X2CJU2</accession>
<name>A0A2X2CJU2_PSELU</name>
<feature type="domain" description="GGDEF" evidence="6">
    <location>
        <begin position="420"/>
        <end position="554"/>
    </location>
</feature>
<evidence type="ECO:0000259" key="6">
    <source>
        <dbReference type="PROSITE" id="PS50887"/>
    </source>
</evidence>
<reference evidence="8 9" key="1">
    <citation type="submission" date="2018-06" db="EMBL/GenBank/DDBJ databases">
        <authorList>
            <consortium name="Pathogen Informatics"/>
            <person name="Doyle S."/>
        </authorList>
    </citation>
    <scope>NUCLEOTIDE SEQUENCE [LARGE SCALE GENOMIC DNA]</scope>
    <source>
        <strain evidence="8 9">NCTC11842</strain>
    </source>
</reference>
<evidence type="ECO:0000256" key="1">
    <source>
        <dbReference type="ARBA" id="ARBA00001946"/>
    </source>
</evidence>
<dbReference type="InterPro" id="IPR029787">
    <property type="entry name" value="Nucleotide_cyclase"/>
</dbReference>
<reference evidence="7 10" key="2">
    <citation type="submission" date="2020-10" db="EMBL/GenBank/DDBJ databases">
        <title>Genome sequences of Pseudomonas isolates.</title>
        <authorList>
            <person name="Wessels L."/>
            <person name="Reich F."/>
            <person name="Hammerl J."/>
        </authorList>
    </citation>
    <scope>NUCLEOTIDE SEQUENCE [LARGE SCALE GENOMIC DNA]</scope>
    <source>
        <strain evidence="7 10">20-MO00624-0</strain>
    </source>
</reference>
<dbReference type="RefSeq" id="WP_010794986.1">
    <property type="nucleotide sequence ID" value="NZ_CP069262.1"/>
</dbReference>
<evidence type="ECO:0000256" key="4">
    <source>
        <dbReference type="ARBA" id="ARBA00034247"/>
    </source>
</evidence>
<protein>
    <recommendedName>
        <fullName evidence="3">diguanylate cyclase</fullName>
        <ecNumber evidence="3">2.7.7.65</ecNumber>
    </recommendedName>
</protein>
<dbReference type="GO" id="GO:0052621">
    <property type="term" value="F:diguanylate cyclase activity"/>
    <property type="evidence" value="ECO:0007669"/>
    <property type="project" value="UniProtKB-EC"/>
</dbReference>
<keyword evidence="5" id="KW-0472">Membrane</keyword>
<dbReference type="InterPro" id="IPR029016">
    <property type="entry name" value="GAF-like_dom_sf"/>
</dbReference>
<dbReference type="FunFam" id="3.30.70.270:FF:000001">
    <property type="entry name" value="Diguanylate cyclase domain protein"/>
    <property type="match status" value="1"/>
</dbReference>
<dbReference type="Proteomes" id="UP000626180">
    <property type="component" value="Unassembled WGS sequence"/>
</dbReference>
<keyword evidence="10" id="KW-1185">Reference proteome</keyword>
<sequence length="570" mass="63802">MTKTASQLRSRFSLIIAMLVLNVIVPLSSTSWIRSGLDNYEAAEMRLQQLQRLFSAIKDGETGQRGFIITGREDYLTPLFQGYAEVDHLVIPLRQAMDAKQYPEFAALQDMIGQQRAYWNGTIQLRRERGLSEAVARVSTGEGKRLMDTIRQEVATIENRMSQESILLSQQVEWRRQIIRIALLLIAMLDLVLVAILYKFTFRVLNETKTSEKRLLELSEQLSDGMQQLELRNRETELMSRMASALHSTTDFAECYDIITRFASQLFGSAPGCIHLYHPSRDVLELAGAWNGWVEQKTMFEPHQCWSVRRGQTHDVQDVTKDLVCPHLVNVVQAQGGYVCVPLMAQGEPIGVLTLCEHPTSGLKLAEAFAEQVSLGVANLALRDSLRHQSIVDALTGLHNRRFLDETLSRELLRASRNQTTTAVVLFDVDHFKRFNDTHGHEAGDAVLRHLAVEVKRLVRASDLACRFGGEEFALVLPECTQAGALARCEALREAVSHMQLVYGGAPLGPVTISLGIAMYPQSGQKAEELLQAADKALYEAKRQGRNRVCLSQTVTALPTSPAHAVQQRQ</sequence>
<comment type="catalytic activity">
    <reaction evidence="4">
        <text>2 GTP = 3',3'-c-di-GMP + 2 diphosphate</text>
        <dbReference type="Rhea" id="RHEA:24898"/>
        <dbReference type="ChEBI" id="CHEBI:33019"/>
        <dbReference type="ChEBI" id="CHEBI:37565"/>
        <dbReference type="ChEBI" id="CHEBI:58805"/>
        <dbReference type="EC" id="2.7.7.65"/>
    </reaction>
</comment>
<evidence type="ECO:0000313" key="8">
    <source>
        <dbReference type="EMBL" id="SPZ08447.1"/>
    </source>
</evidence>
<comment type="cofactor">
    <cofactor evidence="1">
        <name>Mg(2+)</name>
        <dbReference type="ChEBI" id="CHEBI:18420"/>
    </cofactor>
</comment>
<dbReference type="Proteomes" id="UP000250443">
    <property type="component" value="Unassembled WGS sequence"/>
</dbReference>
<dbReference type="InterPro" id="IPR043128">
    <property type="entry name" value="Rev_trsase/Diguanyl_cyclase"/>
</dbReference>
<dbReference type="InterPro" id="IPR007891">
    <property type="entry name" value="CHASE3"/>
</dbReference>
<keyword evidence="5" id="KW-0812">Transmembrane</keyword>
<dbReference type="EMBL" id="UAUF01000012">
    <property type="protein sequence ID" value="SPZ08447.1"/>
    <property type="molecule type" value="Genomic_DNA"/>
</dbReference>
<dbReference type="SMART" id="SM00267">
    <property type="entry name" value="GGDEF"/>
    <property type="match status" value="1"/>
</dbReference>
<dbReference type="GO" id="GO:0005886">
    <property type="term" value="C:plasma membrane"/>
    <property type="evidence" value="ECO:0007669"/>
    <property type="project" value="UniProtKB-SubCell"/>
</dbReference>
<dbReference type="GO" id="GO:1902201">
    <property type="term" value="P:negative regulation of bacterial-type flagellum-dependent cell motility"/>
    <property type="evidence" value="ECO:0007669"/>
    <property type="project" value="TreeGrafter"/>
</dbReference>
<dbReference type="NCBIfam" id="TIGR00254">
    <property type="entry name" value="GGDEF"/>
    <property type="match status" value="1"/>
</dbReference>
<dbReference type="SMART" id="SM00065">
    <property type="entry name" value="GAF"/>
    <property type="match status" value="1"/>
</dbReference>
<dbReference type="PROSITE" id="PS50887">
    <property type="entry name" value="GGDEF"/>
    <property type="match status" value="1"/>
</dbReference>
<dbReference type="CDD" id="cd19410">
    <property type="entry name" value="HK9-like_sensor"/>
    <property type="match status" value="1"/>
</dbReference>
<dbReference type="InterPro" id="IPR003018">
    <property type="entry name" value="GAF"/>
</dbReference>
<dbReference type="Pfam" id="PF01590">
    <property type="entry name" value="GAF"/>
    <property type="match status" value="1"/>
</dbReference>
<evidence type="ECO:0000313" key="10">
    <source>
        <dbReference type="Proteomes" id="UP000626180"/>
    </source>
</evidence>
<dbReference type="GO" id="GO:0043709">
    <property type="term" value="P:cell adhesion involved in single-species biofilm formation"/>
    <property type="evidence" value="ECO:0007669"/>
    <property type="project" value="TreeGrafter"/>
</dbReference>
<gene>
    <name evidence="8" type="primary">pleD_4</name>
    <name evidence="7" type="ORF">IRZ65_04475</name>
    <name evidence="8" type="ORF">NCTC11842_02789</name>
</gene>
<evidence type="ECO:0000313" key="7">
    <source>
        <dbReference type="EMBL" id="MBF8639936.1"/>
    </source>
</evidence>
<dbReference type="EMBL" id="JADMCD010000002">
    <property type="protein sequence ID" value="MBF8639936.1"/>
    <property type="molecule type" value="Genomic_DNA"/>
</dbReference>